<sequence length="559" mass="60392">KPLGKRHSWQGEAPHLAEHLAELSFEEGIMRAQRGSSVTPTVPLHTHPLTPDTPKEIRRALINYDRNSFTEICDPLENFLFRRGSLSSESSEVTTPVGPFSSEAATPVSSLSPEVTPAGPLSPATTSSGRMSPETPAGRMSPDISSGYISSDVASGHMSPDISSGYMSPETVVEQTSSDMVVNPVCPEITNEENQRKSQCFDEKQEIGETLSQEKLVHQKYKRQVPDASPVSPPLWMSNPVQTTTSRPPTPTDKKNTGISTSGQSGSTKPLPWMMNKSINTNADLPWLNNSNAVSKLNQANMSPGRFQETSVASTQQLPQCEKILTGDSTLSRSLPLEPIFLKPDSPPVEVSFKQHMPILVTRSNESPSRVTLRSTESPCRVTVRNSESPGRMSGHYRCSSRGADNEQGEVASYTQHVPLILNRSFESPAASEGIGCSQPHQKTTFVKARSLPPPVPPRAASASHSATSHIVRHNQGAYHHPTAQGAFHHPGSSQAMGCQQASSLFSGYNSGSFQQPIVQACEAQQFGDQSSGSGFYQSGCYPLIPQGGIPGSQQQHHH</sequence>
<accession>A0AAV2PSI0</accession>
<dbReference type="AlphaFoldDB" id="A0AAV2PSI0"/>
<evidence type="ECO:0000313" key="2">
    <source>
        <dbReference type="EMBL" id="CAL4064368.1"/>
    </source>
</evidence>
<reference evidence="2 3" key="1">
    <citation type="submission" date="2024-05" db="EMBL/GenBank/DDBJ databases">
        <authorList>
            <person name="Wallberg A."/>
        </authorList>
    </citation>
    <scope>NUCLEOTIDE SEQUENCE [LARGE SCALE GENOMIC DNA]</scope>
</reference>
<evidence type="ECO:0000313" key="3">
    <source>
        <dbReference type="Proteomes" id="UP001497623"/>
    </source>
</evidence>
<feature type="non-terminal residue" evidence="2">
    <location>
        <position position="559"/>
    </location>
</feature>
<feature type="compositionally biased region" description="Low complexity" evidence="1">
    <location>
        <begin position="459"/>
        <end position="469"/>
    </location>
</feature>
<protein>
    <submittedName>
        <fullName evidence="2">Uncharacterized protein</fullName>
    </submittedName>
</protein>
<organism evidence="2 3">
    <name type="scientific">Meganyctiphanes norvegica</name>
    <name type="common">Northern krill</name>
    <name type="synonym">Thysanopoda norvegica</name>
    <dbReference type="NCBI Taxonomy" id="48144"/>
    <lineage>
        <taxon>Eukaryota</taxon>
        <taxon>Metazoa</taxon>
        <taxon>Ecdysozoa</taxon>
        <taxon>Arthropoda</taxon>
        <taxon>Crustacea</taxon>
        <taxon>Multicrustacea</taxon>
        <taxon>Malacostraca</taxon>
        <taxon>Eumalacostraca</taxon>
        <taxon>Eucarida</taxon>
        <taxon>Euphausiacea</taxon>
        <taxon>Euphausiidae</taxon>
        <taxon>Meganyctiphanes</taxon>
    </lineage>
</organism>
<feature type="region of interest" description="Disordered" evidence="1">
    <location>
        <begin position="449"/>
        <end position="469"/>
    </location>
</feature>
<dbReference type="Proteomes" id="UP001497623">
    <property type="component" value="Unassembled WGS sequence"/>
</dbReference>
<feature type="compositionally biased region" description="Polar residues" evidence="1">
    <location>
        <begin position="103"/>
        <end position="113"/>
    </location>
</feature>
<evidence type="ECO:0000256" key="1">
    <source>
        <dbReference type="SAM" id="MobiDB-lite"/>
    </source>
</evidence>
<gene>
    <name evidence="2" type="ORF">MNOR_LOCUS4017</name>
</gene>
<feature type="region of interest" description="Disordered" evidence="1">
    <location>
        <begin position="224"/>
        <end position="272"/>
    </location>
</feature>
<name>A0AAV2PSI0_MEGNR</name>
<dbReference type="EMBL" id="CAXKWB010001443">
    <property type="protein sequence ID" value="CAL4064368.1"/>
    <property type="molecule type" value="Genomic_DNA"/>
</dbReference>
<feature type="compositionally biased region" description="Low complexity" evidence="1">
    <location>
        <begin position="257"/>
        <end position="268"/>
    </location>
</feature>
<feature type="compositionally biased region" description="Polar residues" evidence="1">
    <location>
        <begin position="143"/>
        <end position="153"/>
    </location>
</feature>
<feature type="non-terminal residue" evidence="2">
    <location>
        <position position="1"/>
    </location>
</feature>
<feature type="region of interest" description="Disordered" evidence="1">
    <location>
        <begin position="87"/>
        <end position="167"/>
    </location>
</feature>
<comment type="caution">
    <text evidence="2">The sequence shown here is derived from an EMBL/GenBank/DDBJ whole genome shotgun (WGS) entry which is preliminary data.</text>
</comment>
<proteinExistence type="predicted"/>
<feature type="region of interest" description="Disordered" evidence="1">
    <location>
        <begin position="383"/>
        <end position="404"/>
    </location>
</feature>
<keyword evidence="3" id="KW-1185">Reference proteome</keyword>